<dbReference type="AlphaFoldDB" id="A0A6A4IPV1"/>
<dbReference type="OrthoDB" id="3026831at2759"/>
<accession>A0A6A4IPV1</accession>
<evidence type="ECO:0000313" key="1">
    <source>
        <dbReference type="EMBL" id="KAE9410244.1"/>
    </source>
</evidence>
<proteinExistence type="predicted"/>
<gene>
    <name evidence="1" type="ORF">BT96DRAFT_367493</name>
</gene>
<dbReference type="EMBL" id="ML769385">
    <property type="protein sequence ID" value="KAE9410244.1"/>
    <property type="molecule type" value="Genomic_DNA"/>
</dbReference>
<organism evidence="1 2">
    <name type="scientific">Gymnopus androsaceus JB14</name>
    <dbReference type="NCBI Taxonomy" id="1447944"/>
    <lineage>
        <taxon>Eukaryota</taxon>
        <taxon>Fungi</taxon>
        <taxon>Dikarya</taxon>
        <taxon>Basidiomycota</taxon>
        <taxon>Agaricomycotina</taxon>
        <taxon>Agaricomycetes</taxon>
        <taxon>Agaricomycetidae</taxon>
        <taxon>Agaricales</taxon>
        <taxon>Marasmiineae</taxon>
        <taxon>Omphalotaceae</taxon>
        <taxon>Gymnopus</taxon>
    </lineage>
</organism>
<sequence length="202" mass="22314">MESGLGEYTSSLFAKSHSFTINGGQFYAHSGSSHGQNRSTSTEHEDVTLTAFRVIPMHKLRMLSVIYTRKGYRFNSAKRKKSDVVVQVFEGPDARQMWQKTLKFSRRLVNAHALNVVGISPTFAASSDPHYIVFDGVGSRNTRHLIASMLRKGARETTIVGSRVVYGIASALDYISKAVLPLADLNKNVSGVLKTQILHSLN</sequence>
<reference evidence="1" key="1">
    <citation type="journal article" date="2019" name="Environ. Microbiol.">
        <title>Fungal ecological strategies reflected in gene transcription - a case study of two litter decomposers.</title>
        <authorList>
            <person name="Barbi F."/>
            <person name="Kohler A."/>
            <person name="Barry K."/>
            <person name="Baskaran P."/>
            <person name="Daum C."/>
            <person name="Fauchery L."/>
            <person name="Ihrmark K."/>
            <person name="Kuo A."/>
            <person name="LaButti K."/>
            <person name="Lipzen A."/>
            <person name="Morin E."/>
            <person name="Grigoriev I.V."/>
            <person name="Henrissat B."/>
            <person name="Lindahl B."/>
            <person name="Martin F."/>
        </authorList>
    </citation>
    <scope>NUCLEOTIDE SEQUENCE</scope>
    <source>
        <strain evidence="1">JB14</strain>
    </source>
</reference>
<protein>
    <submittedName>
        <fullName evidence="1">Uncharacterized protein</fullName>
    </submittedName>
</protein>
<evidence type="ECO:0000313" key="2">
    <source>
        <dbReference type="Proteomes" id="UP000799118"/>
    </source>
</evidence>
<keyword evidence="2" id="KW-1185">Reference proteome</keyword>
<name>A0A6A4IPV1_9AGAR</name>
<dbReference type="Proteomes" id="UP000799118">
    <property type="component" value="Unassembled WGS sequence"/>
</dbReference>